<dbReference type="InterPro" id="IPR003661">
    <property type="entry name" value="HisK_dim/P_dom"/>
</dbReference>
<dbReference type="InterPro" id="IPR036890">
    <property type="entry name" value="HATPase_C_sf"/>
</dbReference>
<dbReference type="CDD" id="cd00082">
    <property type="entry name" value="HisKA"/>
    <property type="match status" value="1"/>
</dbReference>
<evidence type="ECO:0000256" key="8">
    <source>
        <dbReference type="ARBA" id="ARBA00022777"/>
    </source>
</evidence>
<keyword evidence="4" id="KW-1003">Cell membrane</keyword>
<dbReference type="Pfam" id="PF00512">
    <property type="entry name" value="HisKA"/>
    <property type="match status" value="1"/>
</dbReference>
<evidence type="ECO:0000256" key="3">
    <source>
        <dbReference type="ARBA" id="ARBA00012438"/>
    </source>
</evidence>
<dbReference type="PANTHER" id="PTHR44936">
    <property type="entry name" value="SENSOR PROTEIN CREC"/>
    <property type="match status" value="1"/>
</dbReference>
<feature type="domain" description="Histidine kinase" evidence="11">
    <location>
        <begin position="216"/>
        <end position="427"/>
    </location>
</feature>
<keyword evidence="6" id="KW-0808">Transferase</keyword>
<keyword evidence="8" id="KW-0418">Kinase</keyword>
<dbReference type="SMART" id="SM00388">
    <property type="entry name" value="HisKA"/>
    <property type="match status" value="1"/>
</dbReference>
<dbReference type="InterPro" id="IPR004358">
    <property type="entry name" value="Sig_transdc_His_kin-like_C"/>
</dbReference>
<evidence type="ECO:0000313" key="14">
    <source>
        <dbReference type="Proteomes" id="UP000663929"/>
    </source>
</evidence>
<dbReference type="KEGG" id="scor:J3U87_02930"/>
<accession>A0A8A4TPD0</accession>
<organism evidence="13 14">
    <name type="scientific">Sulfidibacter corallicola</name>
    <dbReference type="NCBI Taxonomy" id="2818388"/>
    <lineage>
        <taxon>Bacteria</taxon>
        <taxon>Pseudomonadati</taxon>
        <taxon>Acidobacteriota</taxon>
        <taxon>Holophagae</taxon>
        <taxon>Acanthopleuribacterales</taxon>
        <taxon>Acanthopleuribacteraceae</taxon>
        <taxon>Sulfidibacter</taxon>
    </lineage>
</organism>
<dbReference type="RefSeq" id="WP_237381528.1">
    <property type="nucleotide sequence ID" value="NZ_CP071793.1"/>
</dbReference>
<dbReference type="SMART" id="SM00387">
    <property type="entry name" value="HATPase_c"/>
    <property type="match status" value="1"/>
</dbReference>
<keyword evidence="10" id="KW-0812">Transmembrane</keyword>
<keyword evidence="5" id="KW-0597">Phosphoprotein</keyword>
<keyword evidence="14" id="KW-1185">Reference proteome</keyword>
<evidence type="ECO:0000256" key="7">
    <source>
        <dbReference type="ARBA" id="ARBA00022741"/>
    </source>
</evidence>
<dbReference type="Gene3D" id="3.30.565.10">
    <property type="entry name" value="Histidine kinase-like ATPase, C-terminal domain"/>
    <property type="match status" value="1"/>
</dbReference>
<evidence type="ECO:0000259" key="11">
    <source>
        <dbReference type="PROSITE" id="PS50109"/>
    </source>
</evidence>
<dbReference type="InterPro" id="IPR036097">
    <property type="entry name" value="HisK_dim/P_sf"/>
</dbReference>
<keyword evidence="10" id="KW-1133">Transmembrane helix</keyword>
<dbReference type="AlphaFoldDB" id="A0A8A4TPD0"/>
<dbReference type="Proteomes" id="UP000663929">
    <property type="component" value="Chromosome"/>
</dbReference>
<dbReference type="Pfam" id="PF00672">
    <property type="entry name" value="HAMP"/>
    <property type="match status" value="1"/>
</dbReference>
<comment type="catalytic activity">
    <reaction evidence="1">
        <text>ATP + protein L-histidine = ADP + protein N-phospho-L-histidine.</text>
        <dbReference type="EC" id="2.7.13.3"/>
    </reaction>
</comment>
<gene>
    <name evidence="13" type="ORF">J3U87_02930</name>
</gene>
<dbReference type="Pfam" id="PF02518">
    <property type="entry name" value="HATPase_c"/>
    <property type="match status" value="1"/>
</dbReference>
<dbReference type="PROSITE" id="PS50885">
    <property type="entry name" value="HAMP"/>
    <property type="match status" value="1"/>
</dbReference>
<evidence type="ECO:0000256" key="5">
    <source>
        <dbReference type="ARBA" id="ARBA00022553"/>
    </source>
</evidence>
<dbReference type="Gene3D" id="1.10.287.130">
    <property type="match status" value="1"/>
</dbReference>
<feature type="transmembrane region" description="Helical" evidence="10">
    <location>
        <begin position="133"/>
        <end position="155"/>
    </location>
</feature>
<evidence type="ECO:0000259" key="12">
    <source>
        <dbReference type="PROSITE" id="PS50885"/>
    </source>
</evidence>
<dbReference type="PANTHER" id="PTHR44936:SF10">
    <property type="entry name" value="SENSOR PROTEIN RSTB"/>
    <property type="match status" value="1"/>
</dbReference>
<dbReference type="GO" id="GO:0000155">
    <property type="term" value="F:phosphorelay sensor kinase activity"/>
    <property type="evidence" value="ECO:0007669"/>
    <property type="project" value="InterPro"/>
</dbReference>
<proteinExistence type="predicted"/>
<evidence type="ECO:0000256" key="6">
    <source>
        <dbReference type="ARBA" id="ARBA00022679"/>
    </source>
</evidence>
<evidence type="ECO:0000256" key="4">
    <source>
        <dbReference type="ARBA" id="ARBA00022475"/>
    </source>
</evidence>
<comment type="subcellular location">
    <subcellularLocation>
        <location evidence="2">Cell membrane</location>
        <topology evidence="2">Multi-pass membrane protein</topology>
    </subcellularLocation>
</comment>
<sequence length="441" mass="49538">MYFSTVRHLIQTLAIFCLAVCSMALVTRSLFIDHIIEVHRDYVALIVQALQTQTSPLHANSGLRRIRGTWHSQFKSETEVALETTERALIEQGQPVERIDTGLVSAHLQTLVHFPEQGEFLIVTLQPRSPGELVVPALIHLILLVAVLIISFFTARPVMNLLDHLIYSAESMSKGDFEVRAPEEGPHSLVRLAVSINRLAQGMDRMVQEQKVITHALNHEIRTPLARLRLAMDMLYGCTEPDSSKKLLAKMDRDIEEMESLAKEMLQWARLSHHHKSITFQMIPLSRMLQDLCSDLWELKPNLNSSLNMGKEVSCMGNLRLLRQAVENTIRNAQRYADSTIAVTLEHKGPHLSLFVDDDGPGIPSEDRERVFIPFECLEESRSRQTVGFGLGMAIVHQIMLAHGGRAEALDSPLGGARIHLTWTSEPILATLSDDQDTASY</sequence>
<dbReference type="InterPro" id="IPR003594">
    <property type="entry name" value="HATPase_dom"/>
</dbReference>
<feature type="domain" description="HAMP" evidence="12">
    <location>
        <begin position="156"/>
        <end position="208"/>
    </location>
</feature>
<keyword evidence="7" id="KW-0547">Nucleotide-binding</keyword>
<dbReference type="GO" id="GO:0005524">
    <property type="term" value="F:ATP binding"/>
    <property type="evidence" value="ECO:0007669"/>
    <property type="project" value="UniProtKB-KW"/>
</dbReference>
<keyword evidence="9" id="KW-0067">ATP-binding</keyword>
<dbReference type="PRINTS" id="PR00344">
    <property type="entry name" value="BCTRLSENSOR"/>
</dbReference>
<dbReference type="PROSITE" id="PS50109">
    <property type="entry name" value="HIS_KIN"/>
    <property type="match status" value="1"/>
</dbReference>
<keyword evidence="10" id="KW-0472">Membrane</keyword>
<protein>
    <recommendedName>
        <fullName evidence="3">histidine kinase</fullName>
        <ecNumber evidence="3">2.7.13.3</ecNumber>
    </recommendedName>
</protein>
<evidence type="ECO:0000313" key="13">
    <source>
        <dbReference type="EMBL" id="QTD51400.1"/>
    </source>
</evidence>
<evidence type="ECO:0000256" key="9">
    <source>
        <dbReference type="ARBA" id="ARBA00022840"/>
    </source>
</evidence>
<evidence type="ECO:0000256" key="2">
    <source>
        <dbReference type="ARBA" id="ARBA00004651"/>
    </source>
</evidence>
<dbReference type="InterPro" id="IPR003660">
    <property type="entry name" value="HAMP_dom"/>
</dbReference>
<evidence type="ECO:0000256" key="10">
    <source>
        <dbReference type="SAM" id="Phobius"/>
    </source>
</evidence>
<evidence type="ECO:0000256" key="1">
    <source>
        <dbReference type="ARBA" id="ARBA00000085"/>
    </source>
</evidence>
<dbReference type="InterPro" id="IPR050980">
    <property type="entry name" value="2C_sensor_his_kinase"/>
</dbReference>
<dbReference type="Gene3D" id="6.10.340.10">
    <property type="match status" value="1"/>
</dbReference>
<dbReference type="GO" id="GO:0005886">
    <property type="term" value="C:plasma membrane"/>
    <property type="evidence" value="ECO:0007669"/>
    <property type="project" value="UniProtKB-SubCell"/>
</dbReference>
<dbReference type="SUPFAM" id="SSF55874">
    <property type="entry name" value="ATPase domain of HSP90 chaperone/DNA topoisomerase II/histidine kinase"/>
    <property type="match status" value="1"/>
</dbReference>
<dbReference type="InterPro" id="IPR005467">
    <property type="entry name" value="His_kinase_dom"/>
</dbReference>
<name>A0A8A4TPD0_SULCO</name>
<dbReference type="EC" id="2.7.13.3" evidence="3"/>
<reference evidence="13" key="1">
    <citation type="submission" date="2021-03" db="EMBL/GenBank/DDBJ databases">
        <title>Acanthopleuribacteraceae sp. M133.</title>
        <authorList>
            <person name="Wang G."/>
        </authorList>
    </citation>
    <scope>NUCLEOTIDE SEQUENCE</scope>
    <source>
        <strain evidence="13">M133</strain>
    </source>
</reference>
<dbReference type="SUPFAM" id="SSF47384">
    <property type="entry name" value="Homodimeric domain of signal transducing histidine kinase"/>
    <property type="match status" value="1"/>
</dbReference>
<dbReference type="EMBL" id="CP071793">
    <property type="protein sequence ID" value="QTD51400.1"/>
    <property type="molecule type" value="Genomic_DNA"/>
</dbReference>